<dbReference type="EMBL" id="LAZR01020726">
    <property type="protein sequence ID" value="KKL87853.1"/>
    <property type="molecule type" value="Genomic_DNA"/>
</dbReference>
<accession>A0A0F9FNQ1</accession>
<gene>
    <name evidence="1" type="ORF">LCGC14_1930600</name>
</gene>
<dbReference type="AlphaFoldDB" id="A0A0F9FNQ1"/>
<organism evidence="1">
    <name type="scientific">marine sediment metagenome</name>
    <dbReference type="NCBI Taxonomy" id="412755"/>
    <lineage>
        <taxon>unclassified sequences</taxon>
        <taxon>metagenomes</taxon>
        <taxon>ecological metagenomes</taxon>
    </lineage>
</organism>
<protein>
    <submittedName>
        <fullName evidence="1">Uncharacterized protein</fullName>
    </submittedName>
</protein>
<name>A0A0F9FNQ1_9ZZZZ</name>
<evidence type="ECO:0000313" key="1">
    <source>
        <dbReference type="EMBL" id="KKL87853.1"/>
    </source>
</evidence>
<proteinExistence type="predicted"/>
<sequence length="56" mass="5970">MSARLSRRGRKVGLNGKVGVQLAHAPTLKFPVDVDRDGIQAKVPDGMIQVPPVPPV</sequence>
<comment type="caution">
    <text evidence="1">The sequence shown here is derived from an EMBL/GenBank/DDBJ whole genome shotgun (WGS) entry which is preliminary data.</text>
</comment>
<reference evidence="1" key="1">
    <citation type="journal article" date="2015" name="Nature">
        <title>Complex archaea that bridge the gap between prokaryotes and eukaryotes.</title>
        <authorList>
            <person name="Spang A."/>
            <person name="Saw J.H."/>
            <person name="Jorgensen S.L."/>
            <person name="Zaremba-Niedzwiedzka K."/>
            <person name="Martijn J."/>
            <person name="Lind A.E."/>
            <person name="van Eijk R."/>
            <person name="Schleper C."/>
            <person name="Guy L."/>
            <person name="Ettema T.J."/>
        </authorList>
    </citation>
    <scope>NUCLEOTIDE SEQUENCE</scope>
</reference>